<dbReference type="NCBIfam" id="TIGR00129">
    <property type="entry name" value="fdhD_narQ"/>
    <property type="match status" value="1"/>
</dbReference>
<dbReference type="HAMAP" id="MF_00187">
    <property type="entry name" value="FdhD"/>
    <property type="match status" value="1"/>
</dbReference>
<evidence type="ECO:0000256" key="3">
    <source>
        <dbReference type="HAMAP-Rule" id="MF_00187"/>
    </source>
</evidence>
<evidence type="ECO:0000256" key="2">
    <source>
        <dbReference type="ARBA" id="ARBA00023150"/>
    </source>
</evidence>
<gene>
    <name evidence="3" type="primary">fdhD</name>
    <name evidence="4" type="ORF">A2Y62_16920</name>
</gene>
<name>A0A1F5VDR8_9BACT</name>
<dbReference type="EMBL" id="MFGW01000192">
    <property type="protein sequence ID" value="OGF61582.1"/>
    <property type="molecule type" value="Genomic_DNA"/>
</dbReference>
<evidence type="ECO:0000313" key="5">
    <source>
        <dbReference type="Proteomes" id="UP000178943"/>
    </source>
</evidence>
<dbReference type="GO" id="GO:0005737">
    <property type="term" value="C:cytoplasm"/>
    <property type="evidence" value="ECO:0007669"/>
    <property type="project" value="UniProtKB-SubCell"/>
</dbReference>
<dbReference type="Proteomes" id="UP000178943">
    <property type="component" value="Unassembled WGS sequence"/>
</dbReference>
<evidence type="ECO:0000313" key="4">
    <source>
        <dbReference type="EMBL" id="OGF61582.1"/>
    </source>
</evidence>
<dbReference type="PANTHER" id="PTHR30592:SF1">
    <property type="entry name" value="SULFUR CARRIER PROTEIN FDHD"/>
    <property type="match status" value="1"/>
</dbReference>
<evidence type="ECO:0000256" key="1">
    <source>
        <dbReference type="ARBA" id="ARBA00022490"/>
    </source>
</evidence>
<comment type="function">
    <text evidence="3">Required for formate dehydrogenase (FDH) activity. Acts as a sulfur carrier protein that transfers sulfur from IscS to the molybdenum cofactor prior to its insertion into FDH.</text>
</comment>
<dbReference type="GO" id="GO:0016783">
    <property type="term" value="F:sulfurtransferase activity"/>
    <property type="evidence" value="ECO:0007669"/>
    <property type="project" value="InterPro"/>
</dbReference>
<dbReference type="STRING" id="1817863.A2Y62_16920"/>
<dbReference type="PANTHER" id="PTHR30592">
    <property type="entry name" value="FORMATE DEHYDROGENASE"/>
    <property type="match status" value="1"/>
</dbReference>
<dbReference type="Gene3D" id="3.10.20.10">
    <property type="match status" value="1"/>
</dbReference>
<reference evidence="4 5" key="1">
    <citation type="journal article" date="2016" name="Nat. Commun.">
        <title>Thousands of microbial genomes shed light on interconnected biogeochemical processes in an aquifer system.</title>
        <authorList>
            <person name="Anantharaman K."/>
            <person name="Brown C.T."/>
            <person name="Hug L.A."/>
            <person name="Sharon I."/>
            <person name="Castelle C.J."/>
            <person name="Probst A.J."/>
            <person name="Thomas B.C."/>
            <person name="Singh A."/>
            <person name="Wilkins M.J."/>
            <person name="Karaoz U."/>
            <person name="Brodie E.L."/>
            <person name="Williams K.H."/>
            <person name="Hubbard S.S."/>
            <person name="Banfield J.F."/>
        </authorList>
    </citation>
    <scope>NUCLEOTIDE SEQUENCE [LARGE SCALE GENOMIC DNA]</scope>
</reference>
<protein>
    <recommendedName>
        <fullName evidence="3">Sulfur carrier protein FdhD</fullName>
    </recommendedName>
</protein>
<comment type="caution">
    <text evidence="4">The sequence shown here is derived from an EMBL/GenBank/DDBJ whole genome shotgun (WGS) entry which is preliminary data.</text>
</comment>
<feature type="binding site" evidence="3">
    <location>
        <begin position="249"/>
        <end position="254"/>
    </location>
    <ligand>
        <name>Mo-bis(molybdopterin guanine dinucleotide)</name>
        <dbReference type="ChEBI" id="CHEBI:60539"/>
    </ligand>
</feature>
<comment type="subcellular location">
    <subcellularLocation>
        <location evidence="3">Cytoplasm</location>
    </subcellularLocation>
</comment>
<dbReference type="SUPFAM" id="SSF53927">
    <property type="entry name" value="Cytidine deaminase-like"/>
    <property type="match status" value="1"/>
</dbReference>
<dbReference type="Gene3D" id="3.40.140.10">
    <property type="entry name" value="Cytidine Deaminase, domain 2"/>
    <property type="match status" value="1"/>
</dbReference>
<sequence>MKKSDNGVSTHLVRTIKVLQYRDGNFEEKYDDVVEEDFLTIEINGSILGTIACLPYQLEYLAFGFLFSEGFISKRSDVVSWHLEEKIFKATLNDRPVVKGDKPTFLSGCGKGITFKDPFFYDEANNRKINSSYIFSVEKILEIMKEFLALDRLHLATGGTHTAALVTEDEILFIAPDIGRHNAVQKVAGWALSEVVRMDDKFILTTGRISREVVLYTLALGISLIASPGAPMSLAIKSAELAGIAVIGFVKGRRLTVFSHKERIH</sequence>
<dbReference type="GO" id="GO:0006777">
    <property type="term" value="P:Mo-molybdopterin cofactor biosynthetic process"/>
    <property type="evidence" value="ECO:0007669"/>
    <property type="project" value="UniProtKB-UniRule"/>
</dbReference>
<dbReference type="PIRSF" id="PIRSF015626">
    <property type="entry name" value="FdhD"/>
    <property type="match status" value="1"/>
</dbReference>
<organism evidence="4 5">
    <name type="scientific">Candidatus Fischerbacteria bacterium RBG_13_37_8</name>
    <dbReference type="NCBI Taxonomy" id="1817863"/>
    <lineage>
        <taxon>Bacteria</taxon>
        <taxon>Candidatus Fischeribacteriota</taxon>
    </lineage>
</organism>
<feature type="active site" description="Cysteine persulfide intermediate" evidence="3">
    <location>
        <position position="109"/>
    </location>
</feature>
<dbReference type="InterPro" id="IPR003786">
    <property type="entry name" value="FdhD"/>
</dbReference>
<dbReference type="GO" id="GO:0097163">
    <property type="term" value="F:sulfur carrier activity"/>
    <property type="evidence" value="ECO:0007669"/>
    <property type="project" value="UniProtKB-UniRule"/>
</dbReference>
<dbReference type="Pfam" id="PF02634">
    <property type="entry name" value="FdhD-NarQ"/>
    <property type="match status" value="1"/>
</dbReference>
<keyword evidence="2 3" id="KW-0501">Molybdenum cofactor biosynthesis</keyword>
<dbReference type="InterPro" id="IPR016193">
    <property type="entry name" value="Cytidine_deaminase-like"/>
</dbReference>
<keyword evidence="1 3" id="KW-0963">Cytoplasm</keyword>
<accession>A0A1F5VDR8</accession>
<dbReference type="AlphaFoldDB" id="A0A1F5VDR8"/>
<proteinExistence type="inferred from homology"/>
<comment type="similarity">
    <text evidence="3">Belongs to the FdhD family.</text>
</comment>